<dbReference type="Gene3D" id="3.30.300.20">
    <property type="match status" value="1"/>
</dbReference>
<dbReference type="Pfam" id="PF01424">
    <property type="entry name" value="R3H"/>
    <property type="match status" value="1"/>
</dbReference>
<evidence type="ECO:0000313" key="9">
    <source>
        <dbReference type="EMBL" id="EEC55765.1"/>
    </source>
</evidence>
<dbReference type="CDD" id="cd02644">
    <property type="entry name" value="R3H_jag"/>
    <property type="match status" value="1"/>
</dbReference>
<dbReference type="InterPro" id="IPR034079">
    <property type="entry name" value="R3H_KhpB"/>
</dbReference>
<comment type="similarity">
    <text evidence="6">Belongs to the KhpB RNA-binding protein family.</text>
</comment>
<dbReference type="GO" id="GO:0003723">
    <property type="term" value="F:RNA binding"/>
    <property type="evidence" value="ECO:0007669"/>
    <property type="project" value="UniProtKB-UniRule"/>
</dbReference>
<reference evidence="9 10" key="2">
    <citation type="submission" date="2008-11" db="EMBL/GenBank/DDBJ databases">
        <authorList>
            <person name="Fulton L."/>
            <person name="Clifton S."/>
            <person name="Fulton B."/>
            <person name="Xu J."/>
            <person name="Minx P."/>
            <person name="Pepin K.H."/>
            <person name="Johnson M."/>
            <person name="Bhonagiri V."/>
            <person name="Nash W.E."/>
            <person name="Mardis E.R."/>
            <person name="Wilson R.K."/>
        </authorList>
    </citation>
    <scope>NUCLEOTIDE SEQUENCE [LARGE SCALE GENOMIC DNA]</scope>
    <source>
        <strain evidence="9 10">ATCC 43243</strain>
    </source>
</reference>
<dbReference type="PROSITE" id="PS51061">
    <property type="entry name" value="R3H"/>
    <property type="match status" value="1"/>
</dbReference>
<dbReference type="GO" id="GO:0005737">
    <property type="term" value="C:cytoplasm"/>
    <property type="evidence" value="ECO:0007669"/>
    <property type="project" value="UniProtKB-SubCell"/>
</dbReference>
<accession>B7AU74</accession>
<gene>
    <name evidence="6" type="primary">khpB</name>
    <name evidence="6" type="synonym">eloR</name>
    <name evidence="9" type="ORF">BACPEC_02263</name>
</gene>
<keyword evidence="4 6" id="KW-0143">Chaperone</keyword>
<keyword evidence="2 6" id="KW-0694">RNA-binding</keyword>
<reference evidence="9 10" key="1">
    <citation type="submission" date="2008-11" db="EMBL/GenBank/DDBJ databases">
        <title>Draft genome sequence of Bacteroides pectinophilus (ATCC 43243).</title>
        <authorList>
            <person name="Sudarsanam P."/>
            <person name="Ley R."/>
            <person name="Guruge J."/>
            <person name="Turnbaugh P.J."/>
            <person name="Mahowald M."/>
            <person name="Liep D."/>
            <person name="Gordon J."/>
        </authorList>
    </citation>
    <scope>NUCLEOTIDE SEQUENCE [LARGE SCALE GENOMIC DNA]</scope>
    <source>
        <strain evidence="9 10">ATCC 43243</strain>
    </source>
</reference>
<dbReference type="CDD" id="cd02414">
    <property type="entry name" value="KH-II_Jag"/>
    <property type="match status" value="1"/>
</dbReference>
<evidence type="ECO:0000259" key="8">
    <source>
        <dbReference type="PROSITE" id="PS51061"/>
    </source>
</evidence>
<dbReference type="Pfam" id="PF14804">
    <property type="entry name" value="Jag_N"/>
    <property type="match status" value="1"/>
</dbReference>
<name>B7AU74_9FIRM</name>
<dbReference type="InterPro" id="IPR015946">
    <property type="entry name" value="KH_dom-like_a/b"/>
</dbReference>
<sequence length="278" mass="31354">MANVIEITGKSVEDAFMNAIVELETTSDNIGYDVIDKGSNGILGFGSRPAKIKAWVKSEVEAEKKAEEEKAAEVKSTEAAAPAANSDKADVTSDNSDEVLSEPHKKMVVTCDVDKVIRDFLDNMFKAMDMDVNIDIKINEEEGCVNVELGGDEMGLLIGKRGQTLDSIQYLVSLVVNKENEKYMRVKVDTEDYRKRRKETLESLAKNIAYKVKRSKRPVSLEPMNPYERRIIHSALQNDKFVATRSEGEEPFRHVIVYLKNDYRSGGRDNYKKDYGRN</sequence>
<dbReference type="PANTHER" id="PTHR35800">
    <property type="entry name" value="PROTEIN JAG"/>
    <property type="match status" value="1"/>
</dbReference>
<dbReference type="SMART" id="SM01245">
    <property type="entry name" value="Jag_N"/>
    <property type="match status" value="1"/>
</dbReference>
<comment type="caution">
    <text evidence="9">The sequence shown here is derived from an EMBL/GenBank/DDBJ whole genome shotgun (WGS) entry which is preliminary data.</text>
</comment>
<keyword evidence="1 6" id="KW-0963">Cytoplasm</keyword>
<dbReference type="GO" id="GO:0071555">
    <property type="term" value="P:cell wall organization"/>
    <property type="evidence" value="ECO:0007669"/>
    <property type="project" value="UniProtKB-KW"/>
</dbReference>
<comment type="domain">
    <text evidence="6">Has an N-terminal Jag-N domain and 2 RNA-binding domains (KH and R3H).</text>
</comment>
<dbReference type="HOGENOM" id="CLU_042512_0_1_9"/>
<evidence type="ECO:0000256" key="7">
    <source>
        <dbReference type="SAM" id="MobiDB-lite"/>
    </source>
</evidence>
<organism evidence="9 10">
    <name type="scientific">[Bacteroides] pectinophilus ATCC 43243</name>
    <dbReference type="NCBI Taxonomy" id="483218"/>
    <lineage>
        <taxon>Bacteria</taxon>
        <taxon>Bacillati</taxon>
        <taxon>Bacillota</taxon>
        <taxon>Clostridia</taxon>
        <taxon>Eubacteriales</taxon>
    </lineage>
</organism>
<comment type="function">
    <text evidence="6">A probable RNA chaperone. Forms a complex with KhpA which binds to cellular RNA and controls its expression. Plays a role in peptidoglycan (PG) homeostasis and cell length regulation.</text>
</comment>
<comment type="caution">
    <text evidence="6">Lacks conserved residue(s) required for the propagation of feature annotation.</text>
</comment>
<feature type="compositionally biased region" description="Basic and acidic residues" evidence="7">
    <location>
        <begin position="67"/>
        <end position="76"/>
    </location>
</feature>
<proteinExistence type="inferred from homology"/>
<dbReference type="Gene3D" id="3.30.1370.50">
    <property type="entry name" value="R3H-like domain"/>
    <property type="match status" value="1"/>
</dbReference>
<keyword evidence="5 6" id="KW-0961">Cell wall biogenesis/degradation</keyword>
<keyword evidence="3 6" id="KW-0133">Cell shape</keyword>
<protein>
    <recommendedName>
        <fullName evidence="6">RNA-binding protein KhpB</fullName>
    </recommendedName>
    <alternativeName>
        <fullName evidence="6">RNA-binding protein EloR</fullName>
    </alternativeName>
</protein>
<dbReference type="eggNOG" id="COG1847">
    <property type="taxonomic scope" value="Bacteria"/>
</dbReference>
<evidence type="ECO:0000256" key="6">
    <source>
        <dbReference type="HAMAP-Rule" id="MF_00867"/>
    </source>
</evidence>
<dbReference type="InterPro" id="IPR039247">
    <property type="entry name" value="KhpB"/>
</dbReference>
<dbReference type="Pfam" id="PF13083">
    <property type="entry name" value="KH_KhpA-B"/>
    <property type="match status" value="1"/>
</dbReference>
<feature type="domain" description="R3H" evidence="8">
    <location>
        <begin position="195"/>
        <end position="261"/>
    </location>
</feature>
<evidence type="ECO:0000256" key="4">
    <source>
        <dbReference type="ARBA" id="ARBA00023186"/>
    </source>
</evidence>
<feature type="region of interest" description="Disordered" evidence="7">
    <location>
        <begin position="67"/>
        <end position="100"/>
    </location>
</feature>
<dbReference type="InterPro" id="IPR036867">
    <property type="entry name" value="R3H_dom_sf"/>
</dbReference>
<comment type="subcellular location">
    <subcellularLocation>
        <location evidence="6">Cytoplasm</location>
    </subcellularLocation>
</comment>
<keyword evidence="10" id="KW-1185">Reference proteome</keyword>
<dbReference type="InterPro" id="IPR001374">
    <property type="entry name" value="R3H_dom"/>
</dbReference>
<dbReference type="HAMAP" id="MF_00867">
    <property type="entry name" value="KhpB"/>
    <property type="match status" value="1"/>
</dbReference>
<evidence type="ECO:0000256" key="2">
    <source>
        <dbReference type="ARBA" id="ARBA00022884"/>
    </source>
</evidence>
<evidence type="ECO:0000256" key="3">
    <source>
        <dbReference type="ARBA" id="ARBA00022960"/>
    </source>
</evidence>
<dbReference type="Proteomes" id="UP000003136">
    <property type="component" value="Unassembled WGS sequence"/>
</dbReference>
<dbReference type="STRING" id="483218.BACPEC_02263"/>
<dbReference type="InterPro" id="IPR038247">
    <property type="entry name" value="Jag_N_dom_sf"/>
</dbReference>
<comment type="subunit">
    <text evidence="6">Forms a complex with KhpA.</text>
</comment>
<dbReference type="InterPro" id="IPR032782">
    <property type="entry name" value="KhpB_N"/>
</dbReference>
<dbReference type="EMBL" id="ABVQ01000037">
    <property type="protein sequence ID" value="EEC55765.1"/>
    <property type="molecule type" value="Genomic_DNA"/>
</dbReference>
<dbReference type="AlphaFoldDB" id="B7AU74"/>
<evidence type="ECO:0000256" key="1">
    <source>
        <dbReference type="ARBA" id="ARBA00022490"/>
    </source>
</evidence>
<dbReference type="GO" id="GO:0008360">
    <property type="term" value="P:regulation of cell shape"/>
    <property type="evidence" value="ECO:0007669"/>
    <property type="project" value="UniProtKB-KW"/>
</dbReference>
<dbReference type="Gene3D" id="3.30.30.80">
    <property type="entry name" value="probable RNA-binding protein from clostridium symbiosum atcc 14940"/>
    <property type="match status" value="1"/>
</dbReference>
<dbReference type="GO" id="GO:0009252">
    <property type="term" value="P:peptidoglycan biosynthetic process"/>
    <property type="evidence" value="ECO:0007669"/>
    <property type="project" value="UniProtKB-UniRule"/>
</dbReference>
<dbReference type="NCBIfam" id="NF041568">
    <property type="entry name" value="Jag_EloR"/>
    <property type="match status" value="1"/>
</dbReference>
<dbReference type="SUPFAM" id="SSF82708">
    <property type="entry name" value="R3H domain"/>
    <property type="match status" value="1"/>
</dbReference>
<dbReference type="PANTHER" id="PTHR35800:SF1">
    <property type="entry name" value="RNA-BINDING PROTEIN KHPB"/>
    <property type="match status" value="1"/>
</dbReference>
<dbReference type="SMART" id="SM00393">
    <property type="entry name" value="R3H"/>
    <property type="match status" value="1"/>
</dbReference>
<evidence type="ECO:0000256" key="5">
    <source>
        <dbReference type="ARBA" id="ARBA00023316"/>
    </source>
</evidence>
<dbReference type="InterPro" id="IPR038008">
    <property type="entry name" value="Jag_KH"/>
</dbReference>
<evidence type="ECO:0000313" key="10">
    <source>
        <dbReference type="Proteomes" id="UP000003136"/>
    </source>
</evidence>